<dbReference type="AlphaFoldDB" id="A0A4U0TZY4"/>
<evidence type="ECO:0000313" key="1">
    <source>
        <dbReference type="EMBL" id="TKA28163.1"/>
    </source>
</evidence>
<reference evidence="1 2" key="1">
    <citation type="submission" date="2017-03" db="EMBL/GenBank/DDBJ databases">
        <title>Genomes of endolithic fungi from Antarctica.</title>
        <authorList>
            <person name="Coleine C."/>
            <person name="Masonjones S."/>
            <person name="Stajich J.E."/>
        </authorList>
    </citation>
    <scope>NUCLEOTIDE SEQUENCE [LARGE SCALE GENOMIC DNA]</scope>
    <source>
        <strain evidence="1 2">CCFEE 6315</strain>
    </source>
</reference>
<dbReference type="Proteomes" id="UP000308549">
    <property type="component" value="Unassembled WGS sequence"/>
</dbReference>
<gene>
    <name evidence="1" type="ORF">B0A50_04134</name>
</gene>
<organism evidence="1 2">
    <name type="scientific">Salinomyces thailandicus</name>
    <dbReference type="NCBI Taxonomy" id="706561"/>
    <lineage>
        <taxon>Eukaryota</taxon>
        <taxon>Fungi</taxon>
        <taxon>Dikarya</taxon>
        <taxon>Ascomycota</taxon>
        <taxon>Pezizomycotina</taxon>
        <taxon>Dothideomycetes</taxon>
        <taxon>Dothideomycetidae</taxon>
        <taxon>Mycosphaerellales</taxon>
        <taxon>Teratosphaeriaceae</taxon>
        <taxon>Salinomyces</taxon>
    </lineage>
</organism>
<evidence type="ECO:0000313" key="2">
    <source>
        <dbReference type="Proteomes" id="UP000308549"/>
    </source>
</evidence>
<accession>A0A4U0TZY4</accession>
<sequence>MAQPGPVLDLDNERTVLGKVGTSWPIIIDANDVLNNAPALCSRLCREFGIDENGIQYTWQPLLEKERHNDPVKAHFGQSILGSSGIKAAIETNIDLDAEEASWCKEFDETVAGQMRKRVDEEIEDYQYLVQRALVV</sequence>
<comment type="caution">
    <text evidence="1">The sequence shown here is derived from an EMBL/GenBank/DDBJ whole genome shotgun (WGS) entry which is preliminary data.</text>
</comment>
<dbReference type="OrthoDB" id="3634487at2759"/>
<proteinExistence type="predicted"/>
<protein>
    <submittedName>
        <fullName evidence="1">Uncharacterized protein</fullName>
    </submittedName>
</protein>
<dbReference type="EMBL" id="NAJL01000019">
    <property type="protein sequence ID" value="TKA28163.1"/>
    <property type="molecule type" value="Genomic_DNA"/>
</dbReference>
<name>A0A4U0TZY4_9PEZI</name>
<keyword evidence="2" id="KW-1185">Reference proteome</keyword>